<dbReference type="Proteomes" id="UP000367750">
    <property type="component" value="Unassembled WGS sequence"/>
</dbReference>
<reference evidence="6 7" key="1">
    <citation type="submission" date="2019-09" db="EMBL/GenBank/DDBJ databases">
        <title>Bacillus ochoae sp. nov., Paenibacillus whitsoniae sp. nov., Paenibacillus spiritus sp. nov. Isolated from the Mars Exploration Rover during spacecraft assembly.</title>
        <authorList>
            <person name="Seuylemezian A."/>
            <person name="Vaishampayan P."/>
        </authorList>
    </citation>
    <scope>NUCLEOTIDE SEQUENCE [LARGE SCALE GENOMIC DNA]</scope>
    <source>
        <strain evidence="6 7">MER_111</strain>
    </source>
</reference>
<dbReference type="GO" id="GO:0003700">
    <property type="term" value="F:DNA-binding transcription factor activity"/>
    <property type="evidence" value="ECO:0007669"/>
    <property type="project" value="InterPro"/>
</dbReference>
<gene>
    <name evidence="6" type="ORF">F4V43_07325</name>
</gene>
<dbReference type="EMBL" id="VYKK01000007">
    <property type="protein sequence ID" value="KAA9005876.1"/>
    <property type="molecule type" value="Genomic_DNA"/>
</dbReference>
<dbReference type="SUPFAM" id="SSF46785">
    <property type="entry name" value="Winged helix' DNA-binding domain"/>
    <property type="match status" value="1"/>
</dbReference>
<dbReference type="OrthoDB" id="5358347at2"/>
<dbReference type="PANTHER" id="PTHR35790:SF4">
    <property type="entry name" value="HTH-TYPE TRANSCRIPTIONAL REGULATOR PCHR"/>
    <property type="match status" value="1"/>
</dbReference>
<evidence type="ECO:0000256" key="1">
    <source>
        <dbReference type="ARBA" id="ARBA00023015"/>
    </source>
</evidence>
<evidence type="ECO:0000313" key="7">
    <source>
        <dbReference type="Proteomes" id="UP000367750"/>
    </source>
</evidence>
<evidence type="ECO:0000256" key="2">
    <source>
        <dbReference type="ARBA" id="ARBA00023125"/>
    </source>
</evidence>
<comment type="caution">
    <text evidence="6">The sequence shown here is derived from an EMBL/GenBank/DDBJ whole genome shotgun (WGS) entry which is preliminary data.</text>
</comment>
<dbReference type="Gene3D" id="1.10.10.10">
    <property type="entry name" value="Winged helix-like DNA-binding domain superfamily/Winged helix DNA-binding domain"/>
    <property type="match status" value="1"/>
</dbReference>
<dbReference type="RefSeq" id="WP_150457577.1">
    <property type="nucleotide sequence ID" value="NZ_VYKK01000007.1"/>
</dbReference>
<feature type="region of interest" description="Disordered" evidence="4">
    <location>
        <begin position="165"/>
        <end position="187"/>
    </location>
</feature>
<sequence length="187" mass="21388">MSQPHDERLLQEVFEAFGQFAKKIHQEDDEEKAWLLAQVTDPQVHALLSEMTFMMVHVLDGIGKLGRANGSALSSRFEIPKGTVSKLTKRLQALGLIKFVTIPDNKKELYFELTAKGDLIYKLHEQFDERVQAGAARLLAKYTEEQLMFIRDFMNHVTSHSFLQHDKEPVQQPAASPILEEQPRNDT</sequence>
<keyword evidence="3" id="KW-0804">Transcription</keyword>
<evidence type="ECO:0000256" key="4">
    <source>
        <dbReference type="SAM" id="MobiDB-lite"/>
    </source>
</evidence>
<accession>A0A5J5GCI7</accession>
<name>A0A5J5GCI7_9BACL</name>
<evidence type="ECO:0000313" key="6">
    <source>
        <dbReference type="EMBL" id="KAA9005876.1"/>
    </source>
</evidence>
<evidence type="ECO:0000259" key="5">
    <source>
        <dbReference type="PROSITE" id="PS50995"/>
    </source>
</evidence>
<dbReference type="SMART" id="SM00347">
    <property type="entry name" value="HTH_MARR"/>
    <property type="match status" value="1"/>
</dbReference>
<proteinExistence type="predicted"/>
<dbReference type="Pfam" id="PF01047">
    <property type="entry name" value="MarR"/>
    <property type="match status" value="1"/>
</dbReference>
<keyword evidence="7" id="KW-1185">Reference proteome</keyword>
<keyword evidence="1" id="KW-0805">Transcription regulation</keyword>
<protein>
    <submittedName>
        <fullName evidence="6">MarR family transcriptional regulator</fullName>
    </submittedName>
</protein>
<dbReference type="InterPro" id="IPR052067">
    <property type="entry name" value="Metal_resp_HTH_trans_reg"/>
</dbReference>
<keyword evidence="2" id="KW-0238">DNA-binding</keyword>
<dbReference type="InterPro" id="IPR000835">
    <property type="entry name" value="HTH_MarR-typ"/>
</dbReference>
<dbReference type="InterPro" id="IPR036390">
    <property type="entry name" value="WH_DNA-bd_sf"/>
</dbReference>
<dbReference type="PROSITE" id="PS50995">
    <property type="entry name" value="HTH_MARR_2"/>
    <property type="match status" value="1"/>
</dbReference>
<dbReference type="PANTHER" id="PTHR35790">
    <property type="entry name" value="HTH-TYPE TRANSCRIPTIONAL REGULATOR PCHR"/>
    <property type="match status" value="1"/>
</dbReference>
<dbReference type="GO" id="GO:0003677">
    <property type="term" value="F:DNA binding"/>
    <property type="evidence" value="ECO:0007669"/>
    <property type="project" value="UniProtKB-KW"/>
</dbReference>
<dbReference type="InterPro" id="IPR036388">
    <property type="entry name" value="WH-like_DNA-bd_sf"/>
</dbReference>
<dbReference type="AlphaFoldDB" id="A0A5J5GCI7"/>
<feature type="domain" description="HTH marR-type" evidence="5">
    <location>
        <begin position="10"/>
        <end position="159"/>
    </location>
</feature>
<organism evidence="6 7">
    <name type="scientific">Paenibacillus spiritus</name>
    <dbReference type="NCBI Taxonomy" id="2496557"/>
    <lineage>
        <taxon>Bacteria</taxon>
        <taxon>Bacillati</taxon>
        <taxon>Bacillota</taxon>
        <taxon>Bacilli</taxon>
        <taxon>Bacillales</taxon>
        <taxon>Paenibacillaceae</taxon>
        <taxon>Paenibacillus</taxon>
    </lineage>
</organism>
<evidence type="ECO:0000256" key="3">
    <source>
        <dbReference type="ARBA" id="ARBA00023163"/>
    </source>
</evidence>